<dbReference type="PANTHER" id="PTHR43918">
    <property type="entry name" value="ACETYLCHOLINESTERASE"/>
    <property type="match status" value="1"/>
</dbReference>
<evidence type="ECO:0000259" key="4">
    <source>
        <dbReference type="Pfam" id="PF00135"/>
    </source>
</evidence>
<comment type="caution">
    <text evidence="5">The sequence shown here is derived from an EMBL/GenBank/DDBJ whole genome shotgun (WGS) entry which is preliminary data.</text>
</comment>
<dbReference type="InterPro" id="IPR002018">
    <property type="entry name" value="CarbesteraseB"/>
</dbReference>
<reference evidence="5" key="1">
    <citation type="journal article" date="2023" name="Mol. Phylogenet. Evol.">
        <title>Genome-scale phylogeny and comparative genomics of the fungal order Sordariales.</title>
        <authorList>
            <person name="Hensen N."/>
            <person name="Bonometti L."/>
            <person name="Westerberg I."/>
            <person name="Brannstrom I.O."/>
            <person name="Guillou S."/>
            <person name="Cros-Aarteil S."/>
            <person name="Calhoun S."/>
            <person name="Haridas S."/>
            <person name="Kuo A."/>
            <person name="Mondo S."/>
            <person name="Pangilinan J."/>
            <person name="Riley R."/>
            <person name="LaButti K."/>
            <person name="Andreopoulos B."/>
            <person name="Lipzen A."/>
            <person name="Chen C."/>
            <person name="Yan M."/>
            <person name="Daum C."/>
            <person name="Ng V."/>
            <person name="Clum A."/>
            <person name="Steindorff A."/>
            <person name="Ohm R.A."/>
            <person name="Martin F."/>
            <person name="Silar P."/>
            <person name="Natvig D.O."/>
            <person name="Lalanne C."/>
            <person name="Gautier V."/>
            <person name="Ament-Velasquez S.L."/>
            <person name="Kruys A."/>
            <person name="Hutchinson M.I."/>
            <person name="Powell A.J."/>
            <person name="Barry K."/>
            <person name="Miller A.N."/>
            <person name="Grigoriev I.V."/>
            <person name="Debuchy R."/>
            <person name="Gladieux P."/>
            <person name="Hiltunen Thoren M."/>
            <person name="Johannesson H."/>
        </authorList>
    </citation>
    <scope>NUCLEOTIDE SEQUENCE</scope>
    <source>
        <strain evidence="5">SMH4131-1</strain>
    </source>
</reference>
<proteinExistence type="inferred from homology"/>
<dbReference type="Gene3D" id="3.40.50.1820">
    <property type="entry name" value="alpha/beta hydrolase"/>
    <property type="match status" value="2"/>
</dbReference>
<dbReference type="SUPFAM" id="SSF53474">
    <property type="entry name" value="alpha/beta-Hydrolases"/>
    <property type="match status" value="1"/>
</dbReference>
<name>A0AAE0IG86_9PEZI</name>
<dbReference type="AlphaFoldDB" id="A0AAE0IG86"/>
<reference evidence="5" key="2">
    <citation type="submission" date="2023-06" db="EMBL/GenBank/DDBJ databases">
        <authorList>
            <consortium name="Lawrence Berkeley National Laboratory"/>
            <person name="Haridas S."/>
            <person name="Hensen N."/>
            <person name="Bonometti L."/>
            <person name="Westerberg I."/>
            <person name="Brannstrom I.O."/>
            <person name="Guillou S."/>
            <person name="Cros-Aarteil S."/>
            <person name="Calhoun S."/>
            <person name="Kuo A."/>
            <person name="Mondo S."/>
            <person name="Pangilinan J."/>
            <person name="Riley R."/>
            <person name="Labutti K."/>
            <person name="Andreopoulos B."/>
            <person name="Lipzen A."/>
            <person name="Chen C."/>
            <person name="Yanf M."/>
            <person name="Daum C."/>
            <person name="Ng V."/>
            <person name="Clum A."/>
            <person name="Steindorff A."/>
            <person name="Ohm R."/>
            <person name="Martin F."/>
            <person name="Silar P."/>
            <person name="Natvig D."/>
            <person name="Lalanne C."/>
            <person name="Gautier V."/>
            <person name="Ament-Velasquez S.L."/>
            <person name="Kruys A."/>
            <person name="Hutchinson M.I."/>
            <person name="Powell A.J."/>
            <person name="Barry K."/>
            <person name="Miller A.N."/>
            <person name="Grigoriev I.V."/>
            <person name="Debuchy R."/>
            <person name="Gladieux P."/>
            <person name="Thoren M.H."/>
            <person name="Johannesson H."/>
        </authorList>
    </citation>
    <scope>NUCLEOTIDE SEQUENCE</scope>
    <source>
        <strain evidence="5">SMH4131-1</strain>
    </source>
</reference>
<gene>
    <name evidence="5" type="ORF">B0T19DRAFT_402786</name>
</gene>
<dbReference type="EC" id="3.1.1.-" evidence="3"/>
<feature type="domain" description="Carboxylesterase type B" evidence="4">
    <location>
        <begin position="35"/>
        <end position="379"/>
    </location>
</feature>
<dbReference type="PANTHER" id="PTHR43918:SF4">
    <property type="entry name" value="CARBOXYLIC ESTER HYDROLASE"/>
    <property type="match status" value="1"/>
</dbReference>
<organism evidence="5 6">
    <name type="scientific">Cercophora scortea</name>
    <dbReference type="NCBI Taxonomy" id="314031"/>
    <lineage>
        <taxon>Eukaryota</taxon>
        <taxon>Fungi</taxon>
        <taxon>Dikarya</taxon>
        <taxon>Ascomycota</taxon>
        <taxon>Pezizomycotina</taxon>
        <taxon>Sordariomycetes</taxon>
        <taxon>Sordariomycetidae</taxon>
        <taxon>Sordariales</taxon>
        <taxon>Lasiosphaeriaceae</taxon>
        <taxon>Cercophora</taxon>
    </lineage>
</organism>
<accession>A0AAE0IG86</accession>
<dbReference type="InterPro" id="IPR029058">
    <property type="entry name" value="AB_hydrolase_fold"/>
</dbReference>
<sequence length="527" mass="57030">MRLACLLSASVAVLCASALAGVPTRPRDASSAGLSIDITGGRVNGKIDPSLPCVRQFLGIPYGQPPLGELRFALPKPALPFGEINATQFPPSCMQYLMEWPESIYTQDIFEFNLQGLNSTSPNISEDCLTLSIWTPTDKTRAALLPVILFITGGAFAVGGEDIPYQNPAQWVQRTQAHIVVTFNYRMNIFGFPNAAGMPVEHQNPGLLDQRLAVEWLRDNIVAFGGDPKRITLWGQSAGAVSAGYYQFAYPHDPVVSGIIMDSGSEQLTGPVFLDPEHTNFTYVAQHFGCGGHAPKEELECMRGSNISAHAVEDFIQSHDQSGVGKFLFFIPAIDNITMFSDYTVRAEAGQIAKIPSIVGSNDGDGIPFVPLGPDGVNQTDAFTLTLVVFFCTGYKAATNRIVAGAPVFRYQYSANISSIAPKPWMGAYHSSELPMIFGTYANYRQNLTTNTGFESATSNAMQDAWLAFASNGPSGMPAQGWPQYTDNLMTGQVRAFGQDGVPAQNVEKKIMEALCPPFFQPSSTSK</sequence>
<evidence type="ECO:0000256" key="1">
    <source>
        <dbReference type="ARBA" id="ARBA00005964"/>
    </source>
</evidence>
<feature type="chain" id="PRO_5041766144" description="Carboxylic ester hydrolase" evidence="3">
    <location>
        <begin position="21"/>
        <end position="527"/>
    </location>
</feature>
<evidence type="ECO:0000313" key="5">
    <source>
        <dbReference type="EMBL" id="KAK3324565.1"/>
    </source>
</evidence>
<evidence type="ECO:0000313" key="6">
    <source>
        <dbReference type="Proteomes" id="UP001286456"/>
    </source>
</evidence>
<protein>
    <recommendedName>
        <fullName evidence="3">Carboxylic ester hydrolase</fullName>
        <ecNumber evidence="3">3.1.1.-</ecNumber>
    </recommendedName>
</protein>
<dbReference type="Pfam" id="PF00135">
    <property type="entry name" value="COesterase"/>
    <property type="match status" value="2"/>
</dbReference>
<dbReference type="InterPro" id="IPR050654">
    <property type="entry name" value="AChE-related_enzymes"/>
</dbReference>
<comment type="similarity">
    <text evidence="1 3">Belongs to the type-B carboxylesterase/lipase family.</text>
</comment>
<dbReference type="EMBL" id="JAUEPO010000004">
    <property type="protein sequence ID" value="KAK3324565.1"/>
    <property type="molecule type" value="Genomic_DNA"/>
</dbReference>
<dbReference type="PROSITE" id="PS00941">
    <property type="entry name" value="CARBOXYLESTERASE_B_2"/>
    <property type="match status" value="1"/>
</dbReference>
<feature type="signal peptide" evidence="3">
    <location>
        <begin position="1"/>
        <end position="20"/>
    </location>
</feature>
<feature type="domain" description="Carboxylesterase type B" evidence="4">
    <location>
        <begin position="388"/>
        <end position="488"/>
    </location>
</feature>
<dbReference type="Proteomes" id="UP001286456">
    <property type="component" value="Unassembled WGS sequence"/>
</dbReference>
<keyword evidence="3" id="KW-0732">Signal</keyword>
<dbReference type="GO" id="GO:0052689">
    <property type="term" value="F:carboxylic ester hydrolase activity"/>
    <property type="evidence" value="ECO:0007669"/>
    <property type="project" value="TreeGrafter"/>
</dbReference>
<dbReference type="InterPro" id="IPR019826">
    <property type="entry name" value="Carboxylesterase_B_AS"/>
</dbReference>
<keyword evidence="2 3" id="KW-0378">Hydrolase</keyword>
<dbReference type="InterPro" id="IPR019819">
    <property type="entry name" value="Carboxylesterase_B_CS"/>
</dbReference>
<evidence type="ECO:0000256" key="3">
    <source>
        <dbReference type="RuleBase" id="RU361235"/>
    </source>
</evidence>
<dbReference type="PROSITE" id="PS00122">
    <property type="entry name" value="CARBOXYLESTERASE_B_1"/>
    <property type="match status" value="1"/>
</dbReference>
<evidence type="ECO:0000256" key="2">
    <source>
        <dbReference type="ARBA" id="ARBA00022801"/>
    </source>
</evidence>
<keyword evidence="6" id="KW-1185">Reference proteome</keyword>